<dbReference type="EMBL" id="REGA01000003">
    <property type="protein sequence ID" value="RQG96528.1"/>
    <property type="molecule type" value="Genomic_DNA"/>
</dbReference>
<comment type="caution">
    <text evidence="2">The sequence shown here is derived from an EMBL/GenBank/DDBJ whole genome shotgun (WGS) entry which is preliminary data.</text>
</comment>
<dbReference type="InterPro" id="IPR025877">
    <property type="entry name" value="MobA-like_NTP_Trfase"/>
</dbReference>
<reference evidence="2 3" key="1">
    <citation type="submission" date="2018-10" db="EMBL/GenBank/DDBJ databases">
        <title>Natrarchaeobius chitinivorans gen. nov., sp. nov., and Natrarchaeobius haloalkaliphilus sp. nov., alkaliphilic, chitin-utilizing haloarchaea from hypersaline alkaline lakes.</title>
        <authorList>
            <person name="Sorokin D.Y."/>
            <person name="Elcheninov A.G."/>
            <person name="Kostrikina N.A."/>
            <person name="Bale N.J."/>
            <person name="Sinninghe Damste J.S."/>
            <person name="Khijniak T.V."/>
            <person name="Kublanov I.V."/>
            <person name="Toshchakov S.V."/>
        </authorList>
    </citation>
    <scope>NUCLEOTIDE SEQUENCE [LARGE SCALE GENOMIC DNA]</scope>
    <source>
        <strain evidence="2 3">AArcht4T</strain>
    </source>
</reference>
<accession>A0A3N6LZZ7</accession>
<protein>
    <submittedName>
        <fullName evidence="2">Nucleotidyltransferase family protein</fullName>
    </submittedName>
</protein>
<dbReference type="InterPro" id="IPR029044">
    <property type="entry name" value="Nucleotide-diphossugar_trans"/>
</dbReference>
<dbReference type="Gene3D" id="3.90.550.10">
    <property type="entry name" value="Spore Coat Polysaccharide Biosynthesis Protein SpsA, Chain A"/>
    <property type="match status" value="1"/>
</dbReference>
<dbReference type="GO" id="GO:0016779">
    <property type="term" value="F:nucleotidyltransferase activity"/>
    <property type="evidence" value="ECO:0007669"/>
    <property type="project" value="UniProtKB-ARBA"/>
</dbReference>
<keyword evidence="3" id="KW-1185">Reference proteome</keyword>
<dbReference type="Pfam" id="PF12804">
    <property type="entry name" value="NTP_transf_3"/>
    <property type="match status" value="1"/>
</dbReference>
<dbReference type="Proteomes" id="UP000282323">
    <property type="component" value="Unassembled WGS sequence"/>
</dbReference>
<evidence type="ECO:0000313" key="2">
    <source>
        <dbReference type="EMBL" id="RQG96528.1"/>
    </source>
</evidence>
<organism evidence="2 3">
    <name type="scientific">Natrarchaeobius chitinivorans</name>
    <dbReference type="NCBI Taxonomy" id="1679083"/>
    <lineage>
        <taxon>Archaea</taxon>
        <taxon>Methanobacteriati</taxon>
        <taxon>Methanobacteriota</taxon>
        <taxon>Stenosarchaea group</taxon>
        <taxon>Halobacteria</taxon>
        <taxon>Halobacteriales</taxon>
        <taxon>Natrialbaceae</taxon>
        <taxon>Natrarchaeobius</taxon>
    </lineage>
</organism>
<evidence type="ECO:0000313" key="3">
    <source>
        <dbReference type="Proteomes" id="UP000282323"/>
    </source>
</evidence>
<dbReference type="OrthoDB" id="28434at2157"/>
<gene>
    <name evidence="2" type="ORF">EA473_05290</name>
</gene>
<keyword evidence="2" id="KW-0808">Transferase</keyword>
<dbReference type="RefSeq" id="WP_124194601.1">
    <property type="nucleotide sequence ID" value="NZ_REGA01000003.1"/>
</dbReference>
<dbReference type="PANTHER" id="PTHR43777">
    <property type="entry name" value="MOLYBDENUM COFACTOR CYTIDYLYLTRANSFERASE"/>
    <property type="match status" value="1"/>
</dbReference>
<name>A0A3N6LZZ7_NATCH</name>
<dbReference type="SUPFAM" id="SSF53448">
    <property type="entry name" value="Nucleotide-diphospho-sugar transferases"/>
    <property type="match status" value="1"/>
</dbReference>
<proteinExistence type="predicted"/>
<dbReference type="AlphaFoldDB" id="A0A3N6LZZ7"/>
<dbReference type="PANTHER" id="PTHR43777:SF1">
    <property type="entry name" value="MOLYBDENUM COFACTOR CYTIDYLYLTRANSFERASE"/>
    <property type="match status" value="1"/>
</dbReference>
<feature type="domain" description="MobA-like NTP transferase" evidence="1">
    <location>
        <begin position="6"/>
        <end position="166"/>
    </location>
</feature>
<evidence type="ECO:0000259" key="1">
    <source>
        <dbReference type="Pfam" id="PF12804"/>
    </source>
</evidence>
<sequence>MGELVGVLLAGGMGTRYEEGNKLLATVPGDDEPIVRRAARSLETAVDYTVAVLGYESDAVARTITGAVDETVYNPDYEQGQSTSVRAGARTARKRGADAAVFLPGDMPCVDRTTVDRIATTHRETDSDVVLPTTDGQRGNPVLFDSAMFDELLELSGDTGGRVLFDDADVRRIDVADAGIHVDVDTVADRDRLDCNGDTHGSTPSF</sequence>
<dbReference type="CDD" id="cd04182">
    <property type="entry name" value="GT_2_like_f"/>
    <property type="match status" value="1"/>
</dbReference>